<dbReference type="InterPro" id="IPR003343">
    <property type="entry name" value="Big_2"/>
</dbReference>
<dbReference type="SMART" id="SM00635">
    <property type="entry name" value="BID_2"/>
    <property type="match status" value="1"/>
</dbReference>
<dbReference type="SUPFAM" id="SSF49373">
    <property type="entry name" value="Invasin/intimin cell-adhesion fragments"/>
    <property type="match status" value="1"/>
</dbReference>
<name>A0A0F4KUY9_9BIFI</name>
<gene>
    <name evidence="7" type="ORF">JF69_15730</name>
</gene>
<evidence type="ECO:0000256" key="3">
    <source>
        <dbReference type="SAM" id="MobiDB-lite"/>
    </source>
</evidence>
<dbReference type="SUPFAM" id="SSF49899">
    <property type="entry name" value="Concanavalin A-like lectins/glucanases"/>
    <property type="match status" value="1"/>
</dbReference>
<dbReference type="InterPro" id="IPR023296">
    <property type="entry name" value="Glyco_hydro_beta-prop_sf"/>
</dbReference>
<sequence length="992" mass="105714">MKKMKALVSVIATLPMLLSFAGGTAYALERPETKGQEASSLTPVASYDFSQGNLSDSVNGYAMTLHGGASIGAFGDRNGNEALNLQNGQSDASKNVQYADLPSEIFGSIGNEATIDFAAKSRHADDGNYFSLAIGKDASHYLFFYLSKTSAKLAVADNGWHNEPSFKEQLDDNDGIWHDFRIIIKDDSMALLRDNKLVGIKTKTGIKLSDLGGSTTYIGRSFYQGEAYWNGAIDDLKIYKGADLVMPTGLTVTGTGLVNGSLALMENDERQLTATITPESAISKEVSWASSNPSAATVDAKGKVKAVKAGTSTITATSRAGGLVSSVDVTVKPLDPETAAQDDVDALIAGVPSQATGNLPLLAKGPRHDVDVTWTSSDPGRITPTDSNYQAPANGASDPYRGAGIVTRPSYGQGDAKKVSLTATAKAGNGRTVSRSVDVVVKEKPRSAPNVGYASVTFLSDADKTGGKIGEALYESATSTERNDFFSFSPINNGDPVITSKTDTTGLRDPYVLRSHDGDEYYMIATDLKVSRQGWGQNQQYGSLKIEAWKSKDMVNWTRTNADDGSDAGIVVNSPNQGMTWAPEAFWDDALNAYVVFFSSRAYTDGSRSTAVTGKKGSPYNIVRYAITRDFKTFTPAKDWQDTGYSRIDSTVFKIGSYYYRMTKNEENGAAGSYVVDGKSTFLERSKCLTCATASSDPDADETSTWRLLDQRLLPFEGPESIALNKDDVNQNEAGDAMVIMADSGGYQPFMTSKTDLSRTDWSHRLSQTPGWFTQKKPGKGVTGYVTDDGMPTPKRHGAFVAVPRNVLEAMHRYTTANPSHLESVASTTQADYASDSRKLSVTVKAEDQGDVAGAVRITQSPASRLSQSWTADVKLGADGKATLTVPDEVSGDIRVDYLGYTDKLVKPSSTKVTGLVAKAADIGVPGTSDTHLSQTSPIEQVKAGGAGSVSPDPGLSQTGASVGVIALVALACAVLAICWLRSAGYRSASRH</sequence>
<evidence type="ECO:0000256" key="1">
    <source>
        <dbReference type="ARBA" id="ARBA00022801"/>
    </source>
</evidence>
<evidence type="ECO:0000259" key="6">
    <source>
        <dbReference type="SMART" id="SM00635"/>
    </source>
</evidence>
<dbReference type="Pfam" id="PF02368">
    <property type="entry name" value="Big_2"/>
    <property type="match status" value="1"/>
</dbReference>
<dbReference type="PATRIC" id="fig|1684.4.peg.1692"/>
<evidence type="ECO:0000256" key="2">
    <source>
        <dbReference type="ARBA" id="ARBA00023295"/>
    </source>
</evidence>
<dbReference type="Pfam" id="PF13385">
    <property type="entry name" value="Laminin_G_3"/>
    <property type="match status" value="1"/>
</dbReference>
<evidence type="ECO:0000256" key="5">
    <source>
        <dbReference type="SAM" id="SignalP"/>
    </source>
</evidence>
<evidence type="ECO:0000256" key="4">
    <source>
        <dbReference type="SAM" id="Phobius"/>
    </source>
</evidence>
<proteinExistence type="predicted"/>
<dbReference type="InterPro" id="IPR050727">
    <property type="entry name" value="GH43_arabinanases"/>
</dbReference>
<accession>A0A0F4KUY9</accession>
<keyword evidence="4" id="KW-1133">Transmembrane helix</keyword>
<keyword evidence="4" id="KW-0812">Transmembrane</keyword>
<protein>
    <recommendedName>
        <fullName evidence="6">BIG2 domain-containing protein</fullName>
    </recommendedName>
</protein>
<feature type="region of interest" description="Disordered" evidence="3">
    <location>
        <begin position="376"/>
        <end position="402"/>
    </location>
</feature>
<dbReference type="CDD" id="cd08983">
    <property type="entry name" value="GH43_Bt3655-like"/>
    <property type="match status" value="1"/>
</dbReference>
<dbReference type="InterPro" id="IPR008964">
    <property type="entry name" value="Invasin/intimin_cell_adhesion"/>
</dbReference>
<feature type="domain" description="BIG2" evidence="6">
    <location>
        <begin position="251"/>
        <end position="328"/>
    </location>
</feature>
<keyword evidence="4" id="KW-0472">Membrane</keyword>
<dbReference type="PANTHER" id="PTHR43301">
    <property type="entry name" value="ARABINAN ENDO-1,5-ALPHA-L-ARABINOSIDASE"/>
    <property type="match status" value="1"/>
</dbReference>
<reference evidence="7 8" key="1">
    <citation type="submission" date="2014-12" db="EMBL/GenBank/DDBJ databases">
        <title>Comparative genomics of the lactic acid bacteria isolated from the honey bee gut.</title>
        <authorList>
            <person name="Ellegaard K.M."/>
            <person name="Tamarit D."/>
            <person name="Javelind E."/>
            <person name="Olofsson T."/>
            <person name="Andersson S.G."/>
            <person name="Vasquez A."/>
        </authorList>
    </citation>
    <scope>NUCLEOTIDE SEQUENCE [LARGE SCALE GENOMIC DNA]</scope>
    <source>
        <strain evidence="7 8">Bin2</strain>
    </source>
</reference>
<keyword evidence="1" id="KW-0378">Hydrolase</keyword>
<feature type="transmembrane region" description="Helical" evidence="4">
    <location>
        <begin position="961"/>
        <end position="981"/>
    </location>
</feature>
<dbReference type="PANTHER" id="PTHR43301:SF3">
    <property type="entry name" value="ARABINAN ENDO-1,5-ALPHA-L-ARABINOSIDASE A-RELATED"/>
    <property type="match status" value="1"/>
</dbReference>
<dbReference type="Gene3D" id="2.60.40.1080">
    <property type="match status" value="1"/>
</dbReference>
<dbReference type="Gene3D" id="2.60.120.200">
    <property type="match status" value="1"/>
</dbReference>
<evidence type="ECO:0000313" key="7">
    <source>
        <dbReference type="EMBL" id="KJY49026.1"/>
    </source>
</evidence>
<comment type="caution">
    <text evidence="7">The sequence shown here is derived from an EMBL/GenBank/DDBJ whole genome shotgun (WGS) entry which is preliminary data.</text>
</comment>
<dbReference type="SUPFAM" id="SSF75005">
    <property type="entry name" value="Arabinanase/levansucrase/invertase"/>
    <property type="match status" value="1"/>
</dbReference>
<organism evidence="7 8">
    <name type="scientific">Bifidobacterium asteroides</name>
    <dbReference type="NCBI Taxonomy" id="1684"/>
    <lineage>
        <taxon>Bacteria</taxon>
        <taxon>Bacillati</taxon>
        <taxon>Actinomycetota</taxon>
        <taxon>Actinomycetes</taxon>
        <taxon>Bifidobacteriales</taxon>
        <taxon>Bifidobacteriaceae</taxon>
        <taxon>Bifidobacterium</taxon>
    </lineage>
</organism>
<dbReference type="EMBL" id="JWME01000014">
    <property type="protein sequence ID" value="KJY49026.1"/>
    <property type="molecule type" value="Genomic_DNA"/>
</dbReference>
<dbReference type="AlphaFoldDB" id="A0A0F4KUY9"/>
<feature type="compositionally biased region" description="Polar residues" evidence="3">
    <location>
        <begin position="376"/>
        <end position="391"/>
    </location>
</feature>
<keyword evidence="2" id="KW-0326">Glycosidase</keyword>
<dbReference type="Proteomes" id="UP000033648">
    <property type="component" value="Unassembled WGS sequence"/>
</dbReference>
<dbReference type="Gene3D" id="2.115.10.20">
    <property type="entry name" value="Glycosyl hydrolase domain, family 43"/>
    <property type="match status" value="1"/>
</dbReference>
<keyword evidence="5" id="KW-0732">Signal</keyword>
<dbReference type="InterPro" id="IPR013320">
    <property type="entry name" value="ConA-like_dom_sf"/>
</dbReference>
<evidence type="ECO:0000313" key="8">
    <source>
        <dbReference type="Proteomes" id="UP000033648"/>
    </source>
</evidence>
<feature type="signal peptide" evidence="5">
    <location>
        <begin position="1"/>
        <end position="27"/>
    </location>
</feature>
<dbReference type="GO" id="GO:0016798">
    <property type="term" value="F:hydrolase activity, acting on glycosyl bonds"/>
    <property type="evidence" value="ECO:0007669"/>
    <property type="project" value="UniProtKB-KW"/>
</dbReference>
<feature type="chain" id="PRO_5002472136" description="BIG2 domain-containing protein" evidence="5">
    <location>
        <begin position="28"/>
        <end position="992"/>
    </location>
</feature>